<evidence type="ECO:0000256" key="7">
    <source>
        <dbReference type="RuleBase" id="RU363032"/>
    </source>
</evidence>
<dbReference type="PANTHER" id="PTHR30193">
    <property type="entry name" value="ABC TRANSPORTER PERMEASE PROTEIN"/>
    <property type="match status" value="1"/>
</dbReference>
<keyword evidence="3" id="KW-1003">Cell membrane</keyword>
<evidence type="ECO:0000256" key="1">
    <source>
        <dbReference type="ARBA" id="ARBA00004651"/>
    </source>
</evidence>
<protein>
    <submittedName>
        <fullName evidence="9">Sugar ABC transporter permease</fullName>
    </submittedName>
</protein>
<feature type="transmembrane region" description="Helical" evidence="7">
    <location>
        <begin position="69"/>
        <end position="90"/>
    </location>
</feature>
<feature type="transmembrane region" description="Helical" evidence="7">
    <location>
        <begin position="255"/>
        <end position="277"/>
    </location>
</feature>
<reference evidence="9" key="1">
    <citation type="journal article" date="2020" name="mSystems">
        <title>Genome- and Community-Level Interaction Insights into Carbon Utilization and Element Cycling Functions of Hydrothermarchaeota in Hydrothermal Sediment.</title>
        <authorList>
            <person name="Zhou Z."/>
            <person name="Liu Y."/>
            <person name="Xu W."/>
            <person name="Pan J."/>
            <person name="Luo Z.H."/>
            <person name="Li M."/>
        </authorList>
    </citation>
    <scope>NUCLEOTIDE SEQUENCE [LARGE SCALE GENOMIC DNA]</scope>
    <source>
        <strain evidence="9">SpSt-81</strain>
    </source>
</reference>
<comment type="subcellular location">
    <subcellularLocation>
        <location evidence="1 7">Cell membrane</location>
        <topology evidence="1 7">Multi-pass membrane protein</topology>
    </subcellularLocation>
</comment>
<dbReference type="InterPro" id="IPR035906">
    <property type="entry name" value="MetI-like_sf"/>
</dbReference>
<keyword evidence="4 7" id="KW-0812">Transmembrane</keyword>
<dbReference type="PROSITE" id="PS51257">
    <property type="entry name" value="PROKAR_LIPOPROTEIN"/>
    <property type="match status" value="1"/>
</dbReference>
<feature type="transmembrane region" description="Helical" evidence="7">
    <location>
        <begin position="12"/>
        <end position="36"/>
    </location>
</feature>
<keyword evidence="5 7" id="KW-1133">Transmembrane helix</keyword>
<proteinExistence type="inferred from homology"/>
<keyword evidence="6 7" id="KW-0472">Membrane</keyword>
<evidence type="ECO:0000256" key="2">
    <source>
        <dbReference type="ARBA" id="ARBA00022448"/>
    </source>
</evidence>
<dbReference type="CDD" id="cd06261">
    <property type="entry name" value="TM_PBP2"/>
    <property type="match status" value="1"/>
</dbReference>
<name>A0A7C3MJB3_DICTH</name>
<feature type="transmembrane region" description="Helical" evidence="7">
    <location>
        <begin position="102"/>
        <end position="123"/>
    </location>
</feature>
<sequence>MKYNKYIPYLFILPWIIGLLSFTLGPLIFSCIMSFYDWPIVGKTNFIGLKNYIDMFQDPLFYNALKATFRYVLLYVPLNTIFALFCAILINPKFRLTSMFKVLFFLPTIVSGVAIAIVWSWIYDKEYGILNYFLSLLGISGINWLGDRKWSIVSLVIASLWTMGNTMLIFLAALKNVPIELYEAAYIDGATNWQRFLKITLPMISPSILFNLITTLISAFQVLTLALLLTGGGPARSSYVFAMYVYHNAFRYSQLGYAAANAWFMFIIIFILTMILFKTSNLWVYYEAES</sequence>
<dbReference type="PANTHER" id="PTHR30193:SF1">
    <property type="entry name" value="ABC TRANSPORTER PERMEASE PROTEIN YESP-RELATED"/>
    <property type="match status" value="1"/>
</dbReference>
<comment type="similarity">
    <text evidence="7">Belongs to the binding-protein-dependent transport system permease family.</text>
</comment>
<evidence type="ECO:0000259" key="8">
    <source>
        <dbReference type="PROSITE" id="PS50928"/>
    </source>
</evidence>
<dbReference type="InterPro" id="IPR000515">
    <property type="entry name" value="MetI-like"/>
</dbReference>
<feature type="domain" description="ABC transmembrane type-1" evidence="8">
    <location>
        <begin position="65"/>
        <end position="276"/>
    </location>
</feature>
<feature type="transmembrane region" description="Helical" evidence="7">
    <location>
        <begin position="129"/>
        <end position="145"/>
    </location>
</feature>
<dbReference type="Pfam" id="PF00528">
    <property type="entry name" value="BPD_transp_1"/>
    <property type="match status" value="1"/>
</dbReference>
<feature type="transmembrane region" description="Helical" evidence="7">
    <location>
        <begin position="208"/>
        <end position="234"/>
    </location>
</feature>
<dbReference type="InterPro" id="IPR051393">
    <property type="entry name" value="ABC_transporter_permease"/>
</dbReference>
<dbReference type="EMBL" id="DTIN01000009">
    <property type="protein sequence ID" value="HFX13107.1"/>
    <property type="molecule type" value="Genomic_DNA"/>
</dbReference>
<dbReference type="Gene3D" id="1.10.3720.10">
    <property type="entry name" value="MetI-like"/>
    <property type="match status" value="1"/>
</dbReference>
<dbReference type="GO" id="GO:0005886">
    <property type="term" value="C:plasma membrane"/>
    <property type="evidence" value="ECO:0007669"/>
    <property type="project" value="UniProtKB-SubCell"/>
</dbReference>
<evidence type="ECO:0000256" key="4">
    <source>
        <dbReference type="ARBA" id="ARBA00022692"/>
    </source>
</evidence>
<dbReference type="SUPFAM" id="SSF161098">
    <property type="entry name" value="MetI-like"/>
    <property type="match status" value="1"/>
</dbReference>
<dbReference type="PROSITE" id="PS50928">
    <property type="entry name" value="ABC_TM1"/>
    <property type="match status" value="1"/>
</dbReference>
<gene>
    <name evidence="9" type="ORF">ENW00_02975</name>
</gene>
<evidence type="ECO:0000313" key="9">
    <source>
        <dbReference type="EMBL" id="HFX13107.1"/>
    </source>
</evidence>
<dbReference type="AlphaFoldDB" id="A0A7C3MJB3"/>
<keyword evidence="2 7" id="KW-0813">Transport</keyword>
<accession>A0A7C3MJB3</accession>
<dbReference type="GO" id="GO:0055085">
    <property type="term" value="P:transmembrane transport"/>
    <property type="evidence" value="ECO:0007669"/>
    <property type="project" value="InterPro"/>
</dbReference>
<evidence type="ECO:0000256" key="5">
    <source>
        <dbReference type="ARBA" id="ARBA00022989"/>
    </source>
</evidence>
<evidence type="ECO:0000256" key="3">
    <source>
        <dbReference type="ARBA" id="ARBA00022475"/>
    </source>
</evidence>
<organism evidence="9">
    <name type="scientific">Dictyoglomus thermophilum</name>
    <dbReference type="NCBI Taxonomy" id="14"/>
    <lineage>
        <taxon>Bacteria</taxon>
        <taxon>Pseudomonadati</taxon>
        <taxon>Dictyoglomota</taxon>
        <taxon>Dictyoglomia</taxon>
        <taxon>Dictyoglomales</taxon>
        <taxon>Dictyoglomaceae</taxon>
        <taxon>Dictyoglomus</taxon>
    </lineage>
</organism>
<feature type="transmembrane region" description="Helical" evidence="7">
    <location>
        <begin position="152"/>
        <end position="174"/>
    </location>
</feature>
<evidence type="ECO:0000256" key="6">
    <source>
        <dbReference type="ARBA" id="ARBA00023136"/>
    </source>
</evidence>
<comment type="caution">
    <text evidence="9">The sequence shown here is derived from an EMBL/GenBank/DDBJ whole genome shotgun (WGS) entry which is preliminary data.</text>
</comment>